<dbReference type="PROSITE" id="PS50943">
    <property type="entry name" value="HTH_CROC1"/>
    <property type="match status" value="1"/>
</dbReference>
<comment type="caution">
    <text evidence="2">The sequence shown here is derived from an EMBL/GenBank/DDBJ whole genome shotgun (WGS) entry which is preliminary data.</text>
</comment>
<dbReference type="Gene3D" id="1.10.260.40">
    <property type="entry name" value="lambda repressor-like DNA-binding domains"/>
    <property type="match status" value="1"/>
</dbReference>
<evidence type="ECO:0000313" key="3">
    <source>
        <dbReference type="Proteomes" id="UP000254869"/>
    </source>
</evidence>
<protein>
    <submittedName>
        <fullName evidence="2">Transcriptional regulator with XRE-family HTH domain</fullName>
    </submittedName>
</protein>
<dbReference type="GO" id="GO:0003677">
    <property type="term" value="F:DNA binding"/>
    <property type="evidence" value="ECO:0007669"/>
    <property type="project" value="InterPro"/>
</dbReference>
<organism evidence="2 3">
    <name type="scientific">Nocardia pseudobrasiliensis</name>
    <dbReference type="NCBI Taxonomy" id="45979"/>
    <lineage>
        <taxon>Bacteria</taxon>
        <taxon>Bacillati</taxon>
        <taxon>Actinomycetota</taxon>
        <taxon>Actinomycetes</taxon>
        <taxon>Mycobacteriales</taxon>
        <taxon>Nocardiaceae</taxon>
        <taxon>Nocardia</taxon>
    </lineage>
</organism>
<dbReference type="RefSeq" id="WP_067994044.1">
    <property type="nucleotide sequence ID" value="NZ_QQBC01000004.1"/>
</dbReference>
<evidence type="ECO:0000259" key="1">
    <source>
        <dbReference type="PROSITE" id="PS50943"/>
    </source>
</evidence>
<dbReference type="Pfam" id="PF19054">
    <property type="entry name" value="DUF5753"/>
    <property type="match status" value="1"/>
</dbReference>
<dbReference type="EMBL" id="QQBC01000004">
    <property type="protein sequence ID" value="RDI66590.1"/>
    <property type="molecule type" value="Genomic_DNA"/>
</dbReference>
<evidence type="ECO:0000313" key="2">
    <source>
        <dbReference type="EMBL" id="RDI66590.1"/>
    </source>
</evidence>
<dbReference type="SUPFAM" id="SSF47413">
    <property type="entry name" value="lambda repressor-like DNA-binding domains"/>
    <property type="match status" value="1"/>
</dbReference>
<reference evidence="2 3" key="1">
    <citation type="submission" date="2018-07" db="EMBL/GenBank/DDBJ databases">
        <title>Genomic Encyclopedia of Type Strains, Phase IV (KMG-IV): sequencing the most valuable type-strain genomes for metagenomic binning, comparative biology and taxonomic classification.</title>
        <authorList>
            <person name="Goeker M."/>
        </authorList>
    </citation>
    <scope>NUCLEOTIDE SEQUENCE [LARGE SCALE GENOMIC DNA]</scope>
    <source>
        <strain evidence="2 3">DSM 44290</strain>
    </source>
</reference>
<dbReference type="Pfam" id="PF13560">
    <property type="entry name" value="HTH_31"/>
    <property type="match status" value="1"/>
</dbReference>
<dbReference type="SMART" id="SM00530">
    <property type="entry name" value="HTH_XRE"/>
    <property type="match status" value="1"/>
</dbReference>
<dbReference type="InterPro" id="IPR010982">
    <property type="entry name" value="Lambda_DNA-bd_dom_sf"/>
</dbReference>
<dbReference type="InterPro" id="IPR043917">
    <property type="entry name" value="DUF5753"/>
</dbReference>
<gene>
    <name evidence="2" type="ORF">DFR76_104340</name>
</gene>
<proteinExistence type="predicted"/>
<dbReference type="Proteomes" id="UP000254869">
    <property type="component" value="Unassembled WGS sequence"/>
</dbReference>
<dbReference type="AlphaFoldDB" id="A0A370I7I5"/>
<sequence length="296" mass="33368">MAKDQVPPSLPRRQLGKHLRRAREAANLRQEEVAQLMQWSPSTQSRLEHGDIGRLRDRDLVELGRILELGEAEVVAMIGLLRQPPTENWWRSFMDVMLGAFDVYLSLEAEARVLDIYQPHVVPGLFQTVAYAGALDRIYFPGDCEEDQRRRVEVRLRRQRIITRKSRPVSVTLILHEAVLHTIVGSSAVMAAQLSHLAALSTLPNVTILVLPYGAGLPIGTPVGPYVILDFPDSPKELASPTTIYIENLTGDMYLGGEGEVKRYRAVSQIIRRAALDEVTSRNMLRQLSKEYQRGR</sequence>
<dbReference type="InterPro" id="IPR001387">
    <property type="entry name" value="Cro/C1-type_HTH"/>
</dbReference>
<feature type="domain" description="HTH cro/C1-type" evidence="1">
    <location>
        <begin position="19"/>
        <end position="75"/>
    </location>
</feature>
<name>A0A370I7I5_9NOCA</name>
<dbReference type="STRING" id="1210086.GCA_001613105_01537"/>
<accession>A0A370I7I5</accession>
<dbReference type="CDD" id="cd00093">
    <property type="entry name" value="HTH_XRE"/>
    <property type="match status" value="1"/>
</dbReference>
<keyword evidence="3" id="KW-1185">Reference proteome</keyword>